<proteinExistence type="predicted"/>
<dbReference type="EMBL" id="JAYMYR010000003">
    <property type="protein sequence ID" value="KAK7371914.1"/>
    <property type="molecule type" value="Genomic_DNA"/>
</dbReference>
<gene>
    <name evidence="2" type="ORF">VNO80_05281</name>
</gene>
<feature type="chain" id="PRO_5042935439" evidence="1">
    <location>
        <begin position="21"/>
        <end position="165"/>
    </location>
</feature>
<name>A0AAN9RHQ7_PHACN</name>
<sequence>MFGAEFLTVVVITLWLLSESNFDFKAYGDALADVIPTPNSCENCPKTKCDDPSCQQVTPPLSGYPSYGGASPPPSGYFVYGVPPPPPPHKTGLGQSKCPPAASVQCCTLPVPYTFGYGYGPPNPYYAPPNLYTYVPYGKGEDPASLIRPFLAPLITLFSSFIFLL</sequence>
<keyword evidence="1" id="KW-0732">Signal</keyword>
<protein>
    <submittedName>
        <fullName evidence="2">Uncharacterized protein</fullName>
    </submittedName>
</protein>
<organism evidence="2 3">
    <name type="scientific">Phaseolus coccineus</name>
    <name type="common">Scarlet runner bean</name>
    <name type="synonym">Phaseolus multiflorus</name>
    <dbReference type="NCBI Taxonomy" id="3886"/>
    <lineage>
        <taxon>Eukaryota</taxon>
        <taxon>Viridiplantae</taxon>
        <taxon>Streptophyta</taxon>
        <taxon>Embryophyta</taxon>
        <taxon>Tracheophyta</taxon>
        <taxon>Spermatophyta</taxon>
        <taxon>Magnoliopsida</taxon>
        <taxon>eudicotyledons</taxon>
        <taxon>Gunneridae</taxon>
        <taxon>Pentapetalae</taxon>
        <taxon>rosids</taxon>
        <taxon>fabids</taxon>
        <taxon>Fabales</taxon>
        <taxon>Fabaceae</taxon>
        <taxon>Papilionoideae</taxon>
        <taxon>50 kb inversion clade</taxon>
        <taxon>NPAAA clade</taxon>
        <taxon>indigoferoid/millettioid clade</taxon>
        <taxon>Phaseoleae</taxon>
        <taxon>Phaseolus</taxon>
    </lineage>
</organism>
<dbReference type="AlphaFoldDB" id="A0AAN9RHQ7"/>
<keyword evidence="3" id="KW-1185">Reference proteome</keyword>
<feature type="signal peptide" evidence="1">
    <location>
        <begin position="1"/>
        <end position="20"/>
    </location>
</feature>
<evidence type="ECO:0000313" key="2">
    <source>
        <dbReference type="EMBL" id="KAK7371914.1"/>
    </source>
</evidence>
<evidence type="ECO:0000313" key="3">
    <source>
        <dbReference type="Proteomes" id="UP001374584"/>
    </source>
</evidence>
<accession>A0AAN9RHQ7</accession>
<evidence type="ECO:0000256" key="1">
    <source>
        <dbReference type="SAM" id="SignalP"/>
    </source>
</evidence>
<comment type="caution">
    <text evidence="2">The sequence shown here is derived from an EMBL/GenBank/DDBJ whole genome shotgun (WGS) entry which is preliminary data.</text>
</comment>
<dbReference type="Proteomes" id="UP001374584">
    <property type="component" value="Unassembled WGS sequence"/>
</dbReference>
<reference evidence="2 3" key="1">
    <citation type="submission" date="2024-01" db="EMBL/GenBank/DDBJ databases">
        <title>The genomes of 5 underutilized Papilionoideae crops provide insights into root nodulation and disease resistanc.</title>
        <authorList>
            <person name="Jiang F."/>
        </authorList>
    </citation>
    <scope>NUCLEOTIDE SEQUENCE [LARGE SCALE GENOMIC DNA]</scope>
    <source>
        <strain evidence="2">JINMINGXINNONG_FW02</strain>
        <tissue evidence="2">Leaves</tissue>
    </source>
</reference>